<dbReference type="OrthoDB" id="2933491at2"/>
<proteinExistence type="predicted"/>
<dbReference type="InterPro" id="IPR036365">
    <property type="entry name" value="PGBD-like_sf"/>
</dbReference>
<evidence type="ECO:0000313" key="2">
    <source>
        <dbReference type="EMBL" id="OPJ62746.1"/>
    </source>
</evidence>
<comment type="caution">
    <text evidence="2">The sequence shown here is derived from an EMBL/GenBank/DDBJ whole genome shotgun (WGS) entry which is preliminary data.</text>
</comment>
<keyword evidence="3" id="KW-1185">Reference proteome</keyword>
<dbReference type="EMBL" id="MZGV01000013">
    <property type="protein sequence ID" value="OPJ62746.1"/>
    <property type="molecule type" value="Genomic_DNA"/>
</dbReference>
<dbReference type="Gene3D" id="3.40.80.10">
    <property type="entry name" value="Peptidoglycan recognition protein-like"/>
    <property type="match status" value="1"/>
</dbReference>
<dbReference type="Gene3D" id="1.10.101.10">
    <property type="entry name" value="PGBD-like superfamily/PGBD"/>
    <property type="match status" value="1"/>
</dbReference>
<protein>
    <submittedName>
        <fullName evidence="2">Putative peptidoglycan binding domain protein</fullName>
    </submittedName>
</protein>
<dbReference type="InterPro" id="IPR036505">
    <property type="entry name" value="Amidase/PGRP_sf"/>
</dbReference>
<sequence length="238" mass="27798">MFRIITLEKLLKTLDRYDYMELHIHHTYKPNKSNFDGTNGIFLQKAIKYYHTHTKGWDDIGQHVTLLPDGRFVTGRDFGKTPVSISMYNKDAFSCEILGNFDVGKEELQGAQEESVIELARYFYNKGCYIRFHKENCHKTCPGSSISKEKFMRQVRTPKEKVDNILEYKDKPILKEGSENEYVKLLQNRLNYFGFNAGETDGIFGEKTLDAVKRFQKSRKLKVNGVMDKKTWACMFSR</sequence>
<dbReference type="Pfam" id="PF01471">
    <property type="entry name" value="PG_binding_1"/>
    <property type="match status" value="1"/>
</dbReference>
<dbReference type="GO" id="GO:0008745">
    <property type="term" value="F:N-acetylmuramoyl-L-alanine amidase activity"/>
    <property type="evidence" value="ECO:0007669"/>
    <property type="project" value="InterPro"/>
</dbReference>
<dbReference type="InterPro" id="IPR036366">
    <property type="entry name" value="PGBDSf"/>
</dbReference>
<feature type="domain" description="Peptidoglycan binding-like" evidence="1">
    <location>
        <begin position="181"/>
        <end position="235"/>
    </location>
</feature>
<accession>A0A1V4IS43</accession>
<organism evidence="2 3">
    <name type="scientific">Clostridium oryzae</name>
    <dbReference type="NCBI Taxonomy" id="1450648"/>
    <lineage>
        <taxon>Bacteria</taxon>
        <taxon>Bacillati</taxon>
        <taxon>Bacillota</taxon>
        <taxon>Clostridia</taxon>
        <taxon>Eubacteriales</taxon>
        <taxon>Clostridiaceae</taxon>
        <taxon>Clostridium</taxon>
    </lineage>
</organism>
<dbReference type="RefSeq" id="WP_079423124.1">
    <property type="nucleotide sequence ID" value="NZ_MZGV01000013.1"/>
</dbReference>
<name>A0A1V4IS43_9CLOT</name>
<dbReference type="InterPro" id="IPR002477">
    <property type="entry name" value="Peptidoglycan-bd-like"/>
</dbReference>
<dbReference type="SUPFAM" id="SSF47090">
    <property type="entry name" value="PGBD-like"/>
    <property type="match status" value="1"/>
</dbReference>
<dbReference type="GO" id="GO:0009253">
    <property type="term" value="P:peptidoglycan catabolic process"/>
    <property type="evidence" value="ECO:0007669"/>
    <property type="project" value="InterPro"/>
</dbReference>
<dbReference type="SUPFAM" id="SSF55846">
    <property type="entry name" value="N-acetylmuramoyl-L-alanine amidase-like"/>
    <property type="match status" value="1"/>
</dbReference>
<dbReference type="AlphaFoldDB" id="A0A1V4IS43"/>
<evidence type="ECO:0000313" key="3">
    <source>
        <dbReference type="Proteomes" id="UP000190080"/>
    </source>
</evidence>
<dbReference type="Proteomes" id="UP000190080">
    <property type="component" value="Unassembled WGS sequence"/>
</dbReference>
<evidence type="ECO:0000259" key="1">
    <source>
        <dbReference type="Pfam" id="PF01471"/>
    </source>
</evidence>
<gene>
    <name evidence="2" type="ORF">CLORY_16260</name>
</gene>
<dbReference type="STRING" id="1450648.CLORY_16260"/>
<reference evidence="2 3" key="1">
    <citation type="submission" date="2017-03" db="EMBL/GenBank/DDBJ databases">
        <title>Genome sequence of Clostridium oryzae DSM 28571.</title>
        <authorList>
            <person name="Poehlein A."/>
            <person name="Daniel R."/>
        </authorList>
    </citation>
    <scope>NUCLEOTIDE SEQUENCE [LARGE SCALE GENOMIC DNA]</scope>
    <source>
        <strain evidence="2 3">DSM 28571</strain>
    </source>
</reference>